<dbReference type="NCBIfam" id="TIGR02141">
    <property type="entry name" value="modB_ABC"/>
    <property type="match status" value="1"/>
</dbReference>
<evidence type="ECO:0000256" key="5">
    <source>
        <dbReference type="ARBA" id="ARBA00022475"/>
    </source>
</evidence>
<dbReference type="EMBL" id="JAPAAF010000002">
    <property type="protein sequence ID" value="MCW0481717.1"/>
    <property type="molecule type" value="Genomic_DNA"/>
</dbReference>
<protein>
    <recommendedName>
        <fullName evidence="11">Molybdenum transport system permease</fullName>
    </recommendedName>
</protein>
<dbReference type="PANTHER" id="PTHR30183">
    <property type="entry name" value="MOLYBDENUM TRANSPORT SYSTEM PERMEASE PROTEIN MODB"/>
    <property type="match status" value="1"/>
</dbReference>
<dbReference type="Proteomes" id="UP001163821">
    <property type="component" value="Unassembled WGS sequence"/>
</dbReference>
<dbReference type="AlphaFoldDB" id="A0AA41Y5W9"/>
<evidence type="ECO:0000256" key="8">
    <source>
        <dbReference type="ARBA" id="ARBA00022989"/>
    </source>
</evidence>
<evidence type="ECO:0000256" key="9">
    <source>
        <dbReference type="ARBA" id="ARBA00023136"/>
    </source>
</evidence>
<feature type="transmembrane region" description="Helical" evidence="10">
    <location>
        <begin position="52"/>
        <end position="75"/>
    </location>
</feature>
<keyword evidence="7 10" id="KW-0812">Transmembrane</keyword>
<dbReference type="GO" id="GO:0005886">
    <property type="term" value="C:plasma membrane"/>
    <property type="evidence" value="ECO:0007669"/>
    <property type="project" value="UniProtKB-SubCell"/>
</dbReference>
<evidence type="ECO:0000313" key="14">
    <source>
        <dbReference type="Proteomes" id="UP001163821"/>
    </source>
</evidence>
<dbReference type="InterPro" id="IPR000515">
    <property type="entry name" value="MetI-like"/>
</dbReference>
<dbReference type="NCBIfam" id="NF006939">
    <property type="entry name" value="PRK09421.1"/>
    <property type="match status" value="1"/>
</dbReference>
<organism evidence="13 14">
    <name type="scientific">Gaoshiqia sediminis</name>
    <dbReference type="NCBI Taxonomy" id="2986998"/>
    <lineage>
        <taxon>Bacteria</taxon>
        <taxon>Pseudomonadati</taxon>
        <taxon>Bacteroidota</taxon>
        <taxon>Bacteroidia</taxon>
        <taxon>Marinilabiliales</taxon>
        <taxon>Prolixibacteraceae</taxon>
        <taxon>Gaoshiqia</taxon>
    </lineage>
</organism>
<dbReference type="InterPro" id="IPR011867">
    <property type="entry name" value="ModB_ABC"/>
</dbReference>
<dbReference type="PANTHER" id="PTHR30183:SF3">
    <property type="entry name" value="MOLYBDENUM TRANSPORT SYSTEM PERMEASE PROTEIN MODB"/>
    <property type="match status" value="1"/>
</dbReference>
<reference evidence="13" key="1">
    <citation type="submission" date="2022-10" db="EMBL/GenBank/DDBJ databases">
        <title>Gaoshiqiia sediminis gen. nov., sp. nov., isolated from coastal sediment.</title>
        <authorList>
            <person name="Yu W.X."/>
            <person name="Mu D.S."/>
            <person name="Du J.Z."/>
            <person name="Liang Y.Q."/>
        </authorList>
    </citation>
    <scope>NUCLEOTIDE SEQUENCE</scope>
    <source>
        <strain evidence="13">A06</strain>
    </source>
</reference>
<comment type="subcellular location">
    <subcellularLocation>
        <location evidence="2 10">Cell membrane</location>
        <topology evidence="2 10">Multi-pass membrane protein</topology>
    </subcellularLocation>
</comment>
<evidence type="ECO:0000256" key="4">
    <source>
        <dbReference type="ARBA" id="ARBA00022448"/>
    </source>
</evidence>
<dbReference type="Gene3D" id="1.10.3720.10">
    <property type="entry name" value="MetI-like"/>
    <property type="match status" value="1"/>
</dbReference>
<keyword evidence="4 10" id="KW-0813">Transport</keyword>
<dbReference type="InterPro" id="IPR035906">
    <property type="entry name" value="MetI-like_sf"/>
</dbReference>
<evidence type="ECO:0000256" key="10">
    <source>
        <dbReference type="RuleBase" id="RU363032"/>
    </source>
</evidence>
<feature type="transmembrane region" description="Helical" evidence="10">
    <location>
        <begin position="20"/>
        <end position="40"/>
    </location>
</feature>
<dbReference type="RefSeq" id="WP_282590328.1">
    <property type="nucleotide sequence ID" value="NZ_JAPAAF010000002.1"/>
</dbReference>
<accession>A0AA41Y5W9</accession>
<gene>
    <name evidence="13" type="primary">modB</name>
    <name evidence="13" type="ORF">N2K84_03175</name>
</gene>
<evidence type="ECO:0000256" key="11">
    <source>
        <dbReference type="RuleBase" id="RU365097"/>
    </source>
</evidence>
<keyword evidence="14" id="KW-1185">Reference proteome</keyword>
<feature type="domain" description="ABC transmembrane type-1" evidence="12">
    <location>
        <begin position="14"/>
        <end position="222"/>
    </location>
</feature>
<comment type="caution">
    <text evidence="13">The sequence shown here is derived from an EMBL/GenBank/DDBJ whole genome shotgun (WGS) entry which is preliminary data.</text>
</comment>
<dbReference type="Pfam" id="PF00528">
    <property type="entry name" value="BPD_transp_1"/>
    <property type="match status" value="1"/>
</dbReference>
<dbReference type="CDD" id="cd06261">
    <property type="entry name" value="TM_PBP2"/>
    <property type="match status" value="1"/>
</dbReference>
<dbReference type="GO" id="GO:0015098">
    <property type="term" value="F:molybdate ion transmembrane transporter activity"/>
    <property type="evidence" value="ECO:0007669"/>
    <property type="project" value="UniProtKB-UniRule"/>
</dbReference>
<evidence type="ECO:0000256" key="6">
    <source>
        <dbReference type="ARBA" id="ARBA00022505"/>
    </source>
</evidence>
<name>A0AA41Y5W9_9BACT</name>
<sequence>MLFVGLSEAELSALLVSIRVALFCAFVSLPVAIWLGWFLARKNFRLKPVIEAVLHIPMVMPPVTTGYILLIVLGMNGLLGRFLEDQFGLRIAFTFPAAVIASVIVSLPLAVRAVKQAVEMVDKRLEDAAEILGADNLKVFFTITAPLAFPGILSGFLLSFTRSLGEFGATITFAGNTFGETRTIPLALFSAMQTPGKEGEAFRLMVISIVISFIAMLVSELVNRRYKKSTGL</sequence>
<evidence type="ECO:0000259" key="12">
    <source>
        <dbReference type="PROSITE" id="PS50928"/>
    </source>
</evidence>
<evidence type="ECO:0000256" key="7">
    <source>
        <dbReference type="ARBA" id="ARBA00022692"/>
    </source>
</evidence>
<keyword evidence="6 11" id="KW-0500">Molybdenum</keyword>
<evidence type="ECO:0000256" key="3">
    <source>
        <dbReference type="ARBA" id="ARBA00007069"/>
    </source>
</evidence>
<feature type="transmembrane region" description="Helical" evidence="10">
    <location>
        <begin position="201"/>
        <end position="222"/>
    </location>
</feature>
<evidence type="ECO:0000256" key="1">
    <source>
        <dbReference type="ARBA" id="ARBA00002949"/>
    </source>
</evidence>
<feature type="transmembrane region" description="Helical" evidence="10">
    <location>
        <begin position="87"/>
        <end position="111"/>
    </location>
</feature>
<keyword evidence="5 11" id="KW-1003">Cell membrane</keyword>
<comment type="function">
    <text evidence="1 11">Part of the binding-protein-dependent transport system for molybdenum; probably responsible for the translocation of the substrate across the membrane.</text>
</comment>
<feature type="transmembrane region" description="Helical" evidence="10">
    <location>
        <begin position="139"/>
        <end position="160"/>
    </location>
</feature>
<keyword evidence="9 10" id="KW-0472">Membrane</keyword>
<evidence type="ECO:0000256" key="2">
    <source>
        <dbReference type="ARBA" id="ARBA00004651"/>
    </source>
</evidence>
<comment type="similarity">
    <text evidence="3 11">Belongs to the binding-protein-dependent transport system permease family. CysTW subfamily.</text>
</comment>
<dbReference type="PROSITE" id="PS50928">
    <property type="entry name" value="ABC_TM1"/>
    <property type="match status" value="1"/>
</dbReference>
<evidence type="ECO:0000313" key="13">
    <source>
        <dbReference type="EMBL" id="MCW0481717.1"/>
    </source>
</evidence>
<keyword evidence="8 10" id="KW-1133">Transmembrane helix</keyword>
<dbReference type="SUPFAM" id="SSF161098">
    <property type="entry name" value="MetI-like"/>
    <property type="match status" value="1"/>
</dbReference>
<proteinExistence type="inferred from homology"/>